<sequence>MPTTPTPSLLNATAAEFAPGHSAHPSPAPSERFSSPSTPLSAVNFQSQFQFPPQKYYSHQKQYGYQPFPLFNGYTQTYDFPATPPPYSAQPQGAVPWYPQQNGCVSYTVNLQEPFDDQFRELQGVRNGYIPSQQNTWYHYGTGNNNINFSNGAPKKKGKKNKRNKFNKFKRGQYRTEEQNVEQPTDAEPKLEIDVDSQNME</sequence>
<evidence type="ECO:0000256" key="1">
    <source>
        <dbReference type="SAM" id="MobiDB-lite"/>
    </source>
</evidence>
<dbReference type="OrthoDB" id="3692412at2759"/>
<keyword evidence="3" id="KW-1185">Reference proteome</keyword>
<gene>
    <name evidence="2" type="ORF">ALTATR162_LOCUS6372</name>
</gene>
<organism evidence="2 3">
    <name type="scientific">Alternaria atra</name>
    <dbReference type="NCBI Taxonomy" id="119953"/>
    <lineage>
        <taxon>Eukaryota</taxon>
        <taxon>Fungi</taxon>
        <taxon>Dikarya</taxon>
        <taxon>Ascomycota</taxon>
        <taxon>Pezizomycotina</taxon>
        <taxon>Dothideomycetes</taxon>
        <taxon>Pleosporomycetidae</taxon>
        <taxon>Pleosporales</taxon>
        <taxon>Pleosporineae</taxon>
        <taxon>Pleosporaceae</taxon>
        <taxon>Alternaria</taxon>
        <taxon>Alternaria sect. Ulocladioides</taxon>
    </lineage>
</organism>
<comment type="caution">
    <text evidence="2">The sequence shown here is derived from an EMBL/GenBank/DDBJ whole genome shotgun (WGS) entry which is preliminary data.</text>
</comment>
<dbReference type="Proteomes" id="UP000676310">
    <property type="component" value="Unassembled WGS sequence"/>
</dbReference>
<protein>
    <submittedName>
        <fullName evidence="2">Uncharacterized protein</fullName>
    </submittedName>
</protein>
<feature type="region of interest" description="Disordered" evidence="1">
    <location>
        <begin position="146"/>
        <end position="201"/>
    </location>
</feature>
<dbReference type="EMBL" id="CAJRGZ010000019">
    <property type="protein sequence ID" value="CAG5163146.1"/>
    <property type="molecule type" value="Genomic_DNA"/>
</dbReference>
<evidence type="ECO:0000313" key="3">
    <source>
        <dbReference type="Proteomes" id="UP000676310"/>
    </source>
</evidence>
<feature type="compositionally biased region" description="Polar residues" evidence="1">
    <location>
        <begin position="1"/>
        <end position="11"/>
    </location>
</feature>
<accession>A0A8J2I9I4</accession>
<reference evidence="2" key="1">
    <citation type="submission" date="2021-05" db="EMBL/GenBank/DDBJ databases">
        <authorList>
            <person name="Stam R."/>
        </authorList>
    </citation>
    <scope>NUCLEOTIDE SEQUENCE</scope>
    <source>
        <strain evidence="2">CS162</strain>
    </source>
</reference>
<name>A0A8J2I9I4_9PLEO</name>
<dbReference type="AlphaFoldDB" id="A0A8J2I9I4"/>
<feature type="compositionally biased region" description="Basic residues" evidence="1">
    <location>
        <begin position="154"/>
        <end position="173"/>
    </location>
</feature>
<dbReference type="RefSeq" id="XP_043169928.1">
    <property type="nucleotide sequence ID" value="XM_043313993.1"/>
</dbReference>
<feature type="region of interest" description="Disordered" evidence="1">
    <location>
        <begin position="1"/>
        <end position="39"/>
    </location>
</feature>
<dbReference type="GeneID" id="67018254"/>
<evidence type="ECO:0000313" key="2">
    <source>
        <dbReference type="EMBL" id="CAG5163146.1"/>
    </source>
</evidence>
<proteinExistence type="predicted"/>